<name>A0A8H5BPR2_9AGAR</name>
<feature type="compositionally biased region" description="Gly residues" evidence="3">
    <location>
        <begin position="74"/>
        <end position="85"/>
    </location>
</feature>
<feature type="compositionally biased region" description="Basic residues" evidence="3">
    <location>
        <begin position="150"/>
        <end position="159"/>
    </location>
</feature>
<feature type="region of interest" description="Disordered" evidence="3">
    <location>
        <begin position="42"/>
        <end position="88"/>
    </location>
</feature>
<feature type="region of interest" description="Disordered" evidence="3">
    <location>
        <begin position="131"/>
        <end position="220"/>
    </location>
</feature>
<dbReference type="PANTHER" id="PTHR20835:SF0">
    <property type="entry name" value="E3 UBIQUITIN-PROTEIN LIGASE PPP1R11"/>
    <property type="match status" value="1"/>
</dbReference>
<keyword evidence="5" id="KW-1185">Reference proteome</keyword>
<dbReference type="InterPro" id="IPR011107">
    <property type="entry name" value="PPI_Ypi1"/>
</dbReference>
<proteinExistence type="inferred from homology"/>
<dbReference type="Proteomes" id="UP000567179">
    <property type="component" value="Unassembled WGS sequence"/>
</dbReference>
<evidence type="ECO:0000313" key="5">
    <source>
        <dbReference type="Proteomes" id="UP000567179"/>
    </source>
</evidence>
<evidence type="ECO:0000256" key="2">
    <source>
        <dbReference type="RuleBase" id="RU367162"/>
    </source>
</evidence>
<dbReference type="GO" id="GO:0008157">
    <property type="term" value="F:protein phosphatase 1 binding"/>
    <property type="evidence" value="ECO:0007669"/>
    <property type="project" value="TreeGrafter"/>
</dbReference>
<dbReference type="GO" id="GO:0005634">
    <property type="term" value="C:nucleus"/>
    <property type="evidence" value="ECO:0007669"/>
    <property type="project" value="UniProtKB-SubCell"/>
</dbReference>
<evidence type="ECO:0000313" key="4">
    <source>
        <dbReference type="EMBL" id="KAF5326964.1"/>
    </source>
</evidence>
<dbReference type="Pfam" id="PF07491">
    <property type="entry name" value="PPI_Ypi1"/>
    <property type="match status" value="1"/>
</dbReference>
<feature type="compositionally biased region" description="Polar residues" evidence="3">
    <location>
        <begin position="175"/>
        <end position="197"/>
    </location>
</feature>
<comment type="function">
    <text evidence="2">Regulator of type 1 phosphatases which maintains protein phosphatase activity under strict control.</text>
</comment>
<feature type="compositionally biased region" description="Acidic residues" evidence="3">
    <location>
        <begin position="135"/>
        <end position="145"/>
    </location>
</feature>
<feature type="compositionally biased region" description="Basic and acidic residues" evidence="3">
    <location>
        <begin position="160"/>
        <end position="169"/>
    </location>
</feature>
<protein>
    <recommendedName>
        <fullName evidence="2">Type 1 phosphatases regulator</fullName>
    </recommendedName>
</protein>
<dbReference type="EMBL" id="JAACJJ010000014">
    <property type="protein sequence ID" value="KAF5326964.1"/>
    <property type="molecule type" value="Genomic_DNA"/>
</dbReference>
<evidence type="ECO:0000256" key="1">
    <source>
        <dbReference type="ARBA" id="ARBA00005605"/>
    </source>
</evidence>
<comment type="caution">
    <text evidence="4">The sequence shown here is derived from an EMBL/GenBank/DDBJ whole genome shotgun (WGS) entry which is preliminary data.</text>
</comment>
<evidence type="ECO:0000256" key="3">
    <source>
        <dbReference type="SAM" id="MobiDB-lite"/>
    </source>
</evidence>
<comment type="subcellular location">
    <subcellularLocation>
        <location evidence="2">Nucleus</location>
    </subcellularLocation>
</comment>
<accession>A0A8H5BPR2</accession>
<feature type="compositionally biased region" description="Polar residues" evidence="3">
    <location>
        <begin position="42"/>
        <end position="64"/>
    </location>
</feature>
<organism evidence="4 5">
    <name type="scientific">Psilocybe cf. subviscida</name>
    <dbReference type="NCBI Taxonomy" id="2480587"/>
    <lineage>
        <taxon>Eukaryota</taxon>
        <taxon>Fungi</taxon>
        <taxon>Dikarya</taxon>
        <taxon>Basidiomycota</taxon>
        <taxon>Agaricomycotina</taxon>
        <taxon>Agaricomycetes</taxon>
        <taxon>Agaricomycetidae</taxon>
        <taxon>Agaricales</taxon>
        <taxon>Agaricineae</taxon>
        <taxon>Strophariaceae</taxon>
        <taxon>Psilocybe</taxon>
    </lineage>
</organism>
<dbReference type="PANTHER" id="PTHR20835">
    <property type="entry name" value="E3 UBIQUITIN-PROTEIN LIGASE PPP1R11-RELATED"/>
    <property type="match status" value="1"/>
</dbReference>
<comment type="similarity">
    <text evidence="1 2">Belongs to the YPI1 family.</text>
</comment>
<reference evidence="4 5" key="1">
    <citation type="journal article" date="2020" name="ISME J.">
        <title>Uncovering the hidden diversity of litter-decomposition mechanisms in mushroom-forming fungi.</title>
        <authorList>
            <person name="Floudas D."/>
            <person name="Bentzer J."/>
            <person name="Ahren D."/>
            <person name="Johansson T."/>
            <person name="Persson P."/>
            <person name="Tunlid A."/>
        </authorList>
    </citation>
    <scope>NUCLEOTIDE SEQUENCE [LARGE SCALE GENOMIC DNA]</scope>
    <source>
        <strain evidence="4 5">CBS 101986</strain>
    </source>
</reference>
<gene>
    <name evidence="4" type="ORF">D9619_004339</name>
</gene>
<dbReference type="GO" id="GO:0004865">
    <property type="term" value="F:protein serine/threonine phosphatase inhibitor activity"/>
    <property type="evidence" value="ECO:0007669"/>
    <property type="project" value="UniProtKB-UniRule"/>
</dbReference>
<dbReference type="OrthoDB" id="307488at2759"/>
<keyword evidence="2" id="KW-0539">Nucleus</keyword>
<dbReference type="AlphaFoldDB" id="A0A8H5BPR2"/>
<sequence>MIFLLHFNQQRRRYQNRHHLHQHIIPTSFSQRPSRPLLSAMQTATRMRPSTSAPGDGSRTQTITDAAPREDDGGMGSAGEDGGVPAGTLRLRAGTSRRAGNRVVWDENVVDNEGAGKKKSKICCIYHKPRRYDESSSDSSDDSSDDEARRRRQRKRDRKHQHDHDHDHDEDCDPGSSNSDGSVPAPNQTSSQTQTEVHTLDLDDEPNAYERPQKGKHRAT</sequence>